<dbReference type="CDD" id="cd02440">
    <property type="entry name" value="AdoMet_MTases"/>
    <property type="match status" value="1"/>
</dbReference>
<name>A0A6J4JPJ6_9PROT</name>
<dbReference type="SUPFAM" id="SSF53335">
    <property type="entry name" value="S-adenosyl-L-methionine-dependent methyltransferases"/>
    <property type="match status" value="1"/>
</dbReference>
<evidence type="ECO:0000313" key="4">
    <source>
        <dbReference type="EMBL" id="CAA9283934.1"/>
    </source>
</evidence>
<evidence type="ECO:0000256" key="2">
    <source>
        <dbReference type="ARBA" id="ARBA00022691"/>
    </source>
</evidence>
<gene>
    <name evidence="4" type="ORF">AVDCRST_MAG08-4036</name>
</gene>
<dbReference type="PANTHER" id="PTHR18895:SF74">
    <property type="entry name" value="MTRF1L RELEASE FACTOR GLUTAMINE METHYLTRANSFERASE"/>
    <property type="match status" value="1"/>
</dbReference>
<dbReference type="Pfam" id="PF05175">
    <property type="entry name" value="MTS"/>
    <property type="match status" value="1"/>
</dbReference>
<reference evidence="4" key="1">
    <citation type="submission" date="2020-02" db="EMBL/GenBank/DDBJ databases">
        <authorList>
            <person name="Meier V. D."/>
        </authorList>
    </citation>
    <scope>NUCLEOTIDE SEQUENCE</scope>
    <source>
        <strain evidence="4">AVDCRST_MAG08</strain>
    </source>
</reference>
<dbReference type="PROSITE" id="PS00092">
    <property type="entry name" value="N6_MTASE"/>
    <property type="match status" value="1"/>
</dbReference>
<keyword evidence="1 4" id="KW-0489">Methyltransferase</keyword>
<feature type="domain" description="Methyltransferase small" evidence="3">
    <location>
        <begin position="130"/>
        <end position="255"/>
    </location>
</feature>
<dbReference type="InterPro" id="IPR007848">
    <property type="entry name" value="Small_mtfrase_dom"/>
</dbReference>
<evidence type="ECO:0000256" key="1">
    <source>
        <dbReference type="ARBA" id="ARBA00022603"/>
    </source>
</evidence>
<proteinExistence type="predicted"/>
<dbReference type="AlphaFoldDB" id="A0A6J4JPJ6"/>
<dbReference type="PANTHER" id="PTHR18895">
    <property type="entry name" value="HEMK METHYLTRANSFERASE"/>
    <property type="match status" value="1"/>
</dbReference>
<dbReference type="GO" id="GO:0003676">
    <property type="term" value="F:nucleic acid binding"/>
    <property type="evidence" value="ECO:0007669"/>
    <property type="project" value="InterPro"/>
</dbReference>
<keyword evidence="2" id="KW-0949">S-adenosyl-L-methionine</keyword>
<dbReference type="EMBL" id="CADCTG010000313">
    <property type="protein sequence ID" value="CAA9283934.1"/>
    <property type="molecule type" value="Genomic_DNA"/>
</dbReference>
<evidence type="ECO:0000259" key="3">
    <source>
        <dbReference type="Pfam" id="PF05175"/>
    </source>
</evidence>
<organism evidence="4">
    <name type="scientific">uncultured Acetobacteraceae bacterium</name>
    <dbReference type="NCBI Taxonomy" id="169975"/>
    <lineage>
        <taxon>Bacteria</taxon>
        <taxon>Pseudomonadati</taxon>
        <taxon>Pseudomonadota</taxon>
        <taxon>Alphaproteobacteria</taxon>
        <taxon>Acetobacterales</taxon>
        <taxon>Acetobacteraceae</taxon>
        <taxon>environmental samples</taxon>
    </lineage>
</organism>
<dbReference type="InterPro" id="IPR002052">
    <property type="entry name" value="DNA_methylase_N6_adenine_CS"/>
</dbReference>
<sequence>MTEPTPTVADADDALLRLASAVRATGYRFVTVTPATHQRVNARPGNAWARGLEDVFGWSRPFRPEVLPRGMFDLMRRAVVAVPHGEGGWRSSVRLSTLDGELFLHSAYPTTDPDAVFFGPDTYRFAAAVAAHLEARPLPVRRAVDVGCGAGPGAIVVAKARPSAAVLMVDINEAALRLARINAALAGAGNAAACRSDLLSGVAGGPLDLVIANPPYLVDPAERAYRHGGGPLGAGLSLKILDAALGRLAPGGTLLLYTGAAVVNGHDPFRAAAEERLAADLGVGWTYREMDPDVFGEELDAAAYAEADRIAAVVLTVTREGQQPHA</sequence>
<keyword evidence="1 4" id="KW-0808">Transferase</keyword>
<dbReference type="GO" id="GO:0036009">
    <property type="term" value="F:protein-glutamine N-methyltransferase activity"/>
    <property type="evidence" value="ECO:0007669"/>
    <property type="project" value="TreeGrafter"/>
</dbReference>
<protein>
    <submittedName>
        <fullName evidence="4">HemK family modification methylase PA2179</fullName>
    </submittedName>
</protein>
<dbReference type="GO" id="GO:0032259">
    <property type="term" value="P:methylation"/>
    <property type="evidence" value="ECO:0007669"/>
    <property type="project" value="UniProtKB-KW"/>
</dbReference>
<accession>A0A6J4JPJ6</accession>
<dbReference type="InterPro" id="IPR029063">
    <property type="entry name" value="SAM-dependent_MTases_sf"/>
</dbReference>
<dbReference type="InterPro" id="IPR050320">
    <property type="entry name" value="N5-glutamine_MTase"/>
</dbReference>
<dbReference type="Gene3D" id="3.40.50.150">
    <property type="entry name" value="Vaccinia Virus protein VP39"/>
    <property type="match status" value="1"/>
</dbReference>